<keyword evidence="3" id="KW-0732">Signal</keyword>
<evidence type="ECO:0000256" key="3">
    <source>
        <dbReference type="ARBA" id="ARBA00022729"/>
    </source>
</evidence>
<dbReference type="Pfam" id="PF07980">
    <property type="entry name" value="SusD_RagB"/>
    <property type="match status" value="1"/>
</dbReference>
<feature type="domain" description="SusD-like N-terminal" evidence="7">
    <location>
        <begin position="70"/>
        <end position="219"/>
    </location>
</feature>
<dbReference type="SUPFAM" id="SSF48452">
    <property type="entry name" value="TPR-like"/>
    <property type="match status" value="1"/>
</dbReference>
<comment type="subcellular location">
    <subcellularLocation>
        <location evidence="1">Cell outer membrane</location>
    </subcellularLocation>
</comment>
<evidence type="ECO:0000259" key="6">
    <source>
        <dbReference type="Pfam" id="PF07980"/>
    </source>
</evidence>
<dbReference type="Proteomes" id="UP001357452">
    <property type="component" value="Unassembled WGS sequence"/>
</dbReference>
<dbReference type="EMBL" id="JAZGLY010000002">
    <property type="protein sequence ID" value="MEE6186194.1"/>
    <property type="molecule type" value="Genomic_DNA"/>
</dbReference>
<evidence type="ECO:0000259" key="7">
    <source>
        <dbReference type="Pfam" id="PF14322"/>
    </source>
</evidence>
<dbReference type="InterPro" id="IPR033985">
    <property type="entry name" value="SusD-like_N"/>
</dbReference>
<dbReference type="InterPro" id="IPR012944">
    <property type="entry name" value="SusD_RagB_dom"/>
</dbReference>
<reference evidence="8 9" key="1">
    <citation type="submission" date="2024-01" db="EMBL/GenBank/DDBJ databases">
        <title>Niabella digestum sp. nov., isolated from waste digestion system.</title>
        <authorList>
            <person name="Zhang L."/>
        </authorList>
    </citation>
    <scope>NUCLEOTIDE SEQUENCE [LARGE SCALE GENOMIC DNA]</scope>
    <source>
        <strain evidence="8 9">A18</strain>
    </source>
</reference>
<dbReference type="InterPro" id="IPR011990">
    <property type="entry name" value="TPR-like_helical_dom_sf"/>
</dbReference>
<sequence>MQIKKIFSILALTVLVFQSCSKLDNAPSDFIDPSKAFRNLDDVNMGVIGAYAPLTSTIIETGAIVSDEVMFPTENTVSNTTAHRWLYNSSSGSVTSAFYEYYVVIDRANRVLEAIPNIPVNASTQSKLDQYHGEMLALRAYCHFELLRAYASGYEKDSVGIPYMKERKLGYPARASVQSNFEDINTDLQAAKALIPTSFNDNSRITRTAVAAIQARVALYQKNWSDAITYASEVINSEPLAPKGDFAKIWKDESQSEVVWKLARVIGDSRIGAAFFRETGEIVLYAPSFKLIDQFGPISQRTDDVRFESYIEYAPNRPAGKSQYLVNKYVGGNPSYRGLADVKLFRTGEMYLIRAEAYLENNNLVEAAKDLNELRRARIYNYIDQNFADKTSLLNAIYNERFKELAFEGHRFFDLKRRRMPVERTTQDAVNTSGAVRLESTAAQYCFPIPANEMAVNKNMTQNPHY</sequence>
<feature type="domain" description="RagB/SusD" evidence="6">
    <location>
        <begin position="322"/>
        <end position="466"/>
    </location>
</feature>
<evidence type="ECO:0000256" key="2">
    <source>
        <dbReference type="ARBA" id="ARBA00006275"/>
    </source>
</evidence>
<dbReference type="PROSITE" id="PS51257">
    <property type="entry name" value="PROKAR_LIPOPROTEIN"/>
    <property type="match status" value="1"/>
</dbReference>
<evidence type="ECO:0000256" key="5">
    <source>
        <dbReference type="ARBA" id="ARBA00023237"/>
    </source>
</evidence>
<keyword evidence="9" id="KW-1185">Reference proteome</keyword>
<name>A0ABU7RDX3_9BACT</name>
<comment type="similarity">
    <text evidence="2">Belongs to the SusD family.</text>
</comment>
<dbReference type="Pfam" id="PF14322">
    <property type="entry name" value="SusD-like_3"/>
    <property type="match status" value="1"/>
</dbReference>
<evidence type="ECO:0000256" key="4">
    <source>
        <dbReference type="ARBA" id="ARBA00023136"/>
    </source>
</evidence>
<protein>
    <submittedName>
        <fullName evidence="8">RagB/SusD family nutrient uptake outer membrane protein</fullName>
    </submittedName>
</protein>
<organism evidence="8 9">
    <name type="scientific">Niabella digestorum</name>
    <dbReference type="NCBI Taxonomy" id="3117701"/>
    <lineage>
        <taxon>Bacteria</taxon>
        <taxon>Pseudomonadati</taxon>
        <taxon>Bacteroidota</taxon>
        <taxon>Chitinophagia</taxon>
        <taxon>Chitinophagales</taxon>
        <taxon>Chitinophagaceae</taxon>
        <taxon>Niabella</taxon>
    </lineage>
</organism>
<proteinExistence type="inferred from homology"/>
<dbReference type="Gene3D" id="1.25.40.390">
    <property type="match status" value="1"/>
</dbReference>
<evidence type="ECO:0000256" key="1">
    <source>
        <dbReference type="ARBA" id="ARBA00004442"/>
    </source>
</evidence>
<accession>A0ABU7RDX3</accession>
<keyword evidence="5" id="KW-0998">Cell outer membrane</keyword>
<evidence type="ECO:0000313" key="8">
    <source>
        <dbReference type="EMBL" id="MEE6186194.1"/>
    </source>
</evidence>
<dbReference type="RefSeq" id="WP_330973604.1">
    <property type="nucleotide sequence ID" value="NZ_JAZGLY010000002.1"/>
</dbReference>
<keyword evidence="4" id="KW-0472">Membrane</keyword>
<gene>
    <name evidence="8" type="ORF">V2H41_02825</name>
</gene>
<comment type="caution">
    <text evidence="8">The sequence shown here is derived from an EMBL/GenBank/DDBJ whole genome shotgun (WGS) entry which is preliminary data.</text>
</comment>
<evidence type="ECO:0000313" key="9">
    <source>
        <dbReference type="Proteomes" id="UP001357452"/>
    </source>
</evidence>